<protein>
    <submittedName>
        <fullName evidence="2">Heme-binding protein</fullName>
    </submittedName>
</protein>
<comment type="caution">
    <text evidence="2">The sequence shown here is derived from an EMBL/GenBank/DDBJ whole genome shotgun (WGS) entry which is preliminary data.</text>
</comment>
<dbReference type="EMBL" id="SMKR01000022">
    <property type="protein sequence ID" value="TDD28369.1"/>
    <property type="molecule type" value="Genomic_DNA"/>
</dbReference>
<keyword evidence="3" id="KW-1185">Reference proteome</keyword>
<dbReference type="PANTHER" id="PTHR34309:SF1">
    <property type="entry name" value="PROTEIN GLCG"/>
    <property type="match status" value="1"/>
</dbReference>
<dbReference type="InterPro" id="IPR052517">
    <property type="entry name" value="GlcG_carb_metab_protein"/>
</dbReference>
<dbReference type="Proteomes" id="UP000295172">
    <property type="component" value="Unassembled WGS sequence"/>
</dbReference>
<gene>
    <name evidence="2" type="ORF">E1218_07565</name>
</gene>
<dbReference type="Gene3D" id="3.30.450.150">
    <property type="entry name" value="Haem-degrading domain"/>
    <property type="match status" value="1"/>
</dbReference>
<dbReference type="InterPro" id="IPR038084">
    <property type="entry name" value="PduO/GlcC-like_sf"/>
</dbReference>
<dbReference type="OrthoDB" id="9815788at2"/>
<sequence length="141" mass="14119">MNDKTRKQSVITTDAAILAIQTAISEGAKLGVAVSATVVDPGMSLVAFAKADGATPHSAETSRRKANTAASTRRPTGWMPADLAVTLPLGTGNLLTNVPGGFPLKFDGELVAGLGIAGGTVEQDAAIAKATLSALGCDEAS</sequence>
<proteinExistence type="predicted"/>
<dbReference type="RefSeq" id="WP_132317678.1">
    <property type="nucleotide sequence ID" value="NZ_SMKR01000022.1"/>
</dbReference>
<dbReference type="Pfam" id="PF03928">
    <property type="entry name" value="HbpS-like"/>
    <property type="match status" value="1"/>
</dbReference>
<dbReference type="PANTHER" id="PTHR34309">
    <property type="entry name" value="SLR1406 PROTEIN"/>
    <property type="match status" value="1"/>
</dbReference>
<name>A0A4R4XD56_9ACTN</name>
<organism evidence="2 3">
    <name type="scientific">Kribbella turkmenica</name>
    <dbReference type="NCBI Taxonomy" id="2530375"/>
    <lineage>
        <taxon>Bacteria</taxon>
        <taxon>Bacillati</taxon>
        <taxon>Actinomycetota</taxon>
        <taxon>Actinomycetes</taxon>
        <taxon>Propionibacteriales</taxon>
        <taxon>Kribbellaceae</taxon>
        <taxon>Kribbella</taxon>
    </lineage>
</organism>
<evidence type="ECO:0000313" key="2">
    <source>
        <dbReference type="EMBL" id="TDD28369.1"/>
    </source>
</evidence>
<dbReference type="InterPro" id="IPR005624">
    <property type="entry name" value="PduO/GlcC-like"/>
</dbReference>
<reference evidence="2 3" key="1">
    <citation type="submission" date="2019-02" db="EMBL/GenBank/DDBJ databases">
        <title>Draft genome sequences of novel Actinobacteria.</title>
        <authorList>
            <person name="Sahin N."/>
            <person name="Ay H."/>
            <person name="Saygin H."/>
        </authorList>
    </citation>
    <scope>NUCLEOTIDE SEQUENCE [LARGE SCALE GENOMIC DNA]</scope>
    <source>
        <strain evidence="2 3">16K104</strain>
    </source>
</reference>
<dbReference type="AlphaFoldDB" id="A0A4R4XD56"/>
<evidence type="ECO:0000256" key="1">
    <source>
        <dbReference type="SAM" id="MobiDB-lite"/>
    </source>
</evidence>
<accession>A0A4R4XD56</accession>
<evidence type="ECO:0000313" key="3">
    <source>
        <dbReference type="Proteomes" id="UP000295172"/>
    </source>
</evidence>
<feature type="region of interest" description="Disordered" evidence="1">
    <location>
        <begin position="54"/>
        <end position="75"/>
    </location>
</feature>
<dbReference type="SUPFAM" id="SSF143744">
    <property type="entry name" value="GlcG-like"/>
    <property type="match status" value="1"/>
</dbReference>